<dbReference type="NCBIfam" id="NF010295">
    <property type="entry name" value="PRK13735.1"/>
    <property type="match status" value="1"/>
</dbReference>
<feature type="region of interest" description="Disordered" evidence="1">
    <location>
        <begin position="1192"/>
        <end position="1211"/>
    </location>
</feature>
<reference evidence="4 5" key="1">
    <citation type="journal article" date="2014" name="Genome Biol. Evol.">
        <title>The genome of the myxosporean Thelohanellus kitauei shows adaptations to nutrient acquisition within its fish host.</title>
        <authorList>
            <person name="Yang Y."/>
            <person name="Xiong J."/>
            <person name="Zhou Z."/>
            <person name="Huo F."/>
            <person name="Miao W."/>
            <person name="Ran C."/>
            <person name="Liu Y."/>
            <person name="Zhang J."/>
            <person name="Feng J."/>
            <person name="Wang M."/>
            <person name="Wang M."/>
            <person name="Wang L."/>
            <person name="Yao B."/>
        </authorList>
    </citation>
    <scope>NUCLEOTIDE SEQUENCE [LARGE SCALE GENOMIC DNA]</scope>
    <source>
        <strain evidence="4">Wuqing</strain>
    </source>
</reference>
<feature type="transmembrane region" description="Helical" evidence="2">
    <location>
        <begin position="705"/>
        <end position="727"/>
    </location>
</feature>
<dbReference type="OMA" id="WKWLASV"/>
<organism evidence="4 5">
    <name type="scientific">Thelohanellus kitauei</name>
    <name type="common">Myxosporean</name>
    <dbReference type="NCBI Taxonomy" id="669202"/>
    <lineage>
        <taxon>Eukaryota</taxon>
        <taxon>Metazoa</taxon>
        <taxon>Cnidaria</taxon>
        <taxon>Myxozoa</taxon>
        <taxon>Myxosporea</taxon>
        <taxon>Bivalvulida</taxon>
        <taxon>Platysporina</taxon>
        <taxon>Myxobolidae</taxon>
        <taxon>Thelohanellus</taxon>
    </lineage>
</organism>
<dbReference type="EMBL" id="JWZT01003725">
    <property type="protein sequence ID" value="KII65781.1"/>
    <property type="molecule type" value="Genomic_DNA"/>
</dbReference>
<evidence type="ECO:0000256" key="2">
    <source>
        <dbReference type="SAM" id="Phobius"/>
    </source>
</evidence>
<dbReference type="InterPro" id="IPR010927">
    <property type="entry name" value="T4SS_TraH"/>
</dbReference>
<feature type="domain" description="TraG N-terminal Proteobacteria" evidence="3">
    <location>
        <begin position="381"/>
        <end position="822"/>
    </location>
</feature>
<dbReference type="Pfam" id="PF07916">
    <property type="entry name" value="TraG_N"/>
    <property type="match status" value="1"/>
</dbReference>
<evidence type="ECO:0000313" key="5">
    <source>
        <dbReference type="Proteomes" id="UP000031668"/>
    </source>
</evidence>
<evidence type="ECO:0000256" key="1">
    <source>
        <dbReference type="SAM" id="MobiDB-lite"/>
    </source>
</evidence>
<feature type="compositionally biased region" description="Polar residues" evidence="1">
    <location>
        <begin position="1070"/>
        <end position="1086"/>
    </location>
</feature>
<sequence length="1318" mass="143645">MTLPDINAGCGGIDAYLGSFSFINSEQLQRFGKQIMSNAAGYFFDLALQTTVPEIKTAKDFLQKMASDINSMNLSSCQAAQGIVGGLFPRTQVAQQKVCQDIAGESNIFADWAASRQGCSVGGQMGKVQDKASDKDKERVMKNINIMWNALSKNRLFDGNKELKEFVMTLTGTLVFGENSEITPLPARTTDQDLIKAMMEGGTAKIYHCNDSEKCLKVVADATVTIAADKALKSQISTLLSSIQSKAVMDQALTEQEKGFISSTTIPVFKYIVDPQMLGISNTLIYQLTDYIGYDILLQYIQELIQQARAMIATGNYPQSTMDLILENLNQASVQIAAFQARVQVQQDAMLLHAPAGVRPHDDPLPEQLPFRREPLMTPLEIYTIAGGDWLRGNLNAIAAFMGTATWSSIEKMCIAFSVLIVTVSWVKKHNIMDLVGWVFSLTLVSMLVVVRTPVQIIDYSNVAQVYKVDNVPVGLAIPASLTTRVGNALVQSYEMIFSLPDSVTYSKTGMLFGGNLVAKSTDFVSQNPEITTLFSDYVQNCVMGDIFLNGKYTLEELMNSPDPYTLVFSNPSPLRGVFDKNNKFQTCLEASRDLKSALALDSQTGGKTWSYYVRQLFGGKPNPDLLFSQMIGDSYSYFYSSGQNAGQIIRQNVTMNALRNGIQSYAARSGDTASLVNIANTTSLEKQRLAQATMGHQALRSLPMMQTVIMGIMIGLFPILIMSAMFNMMTLQVIKGYAFALIWLQSWPLVFSILNSAMAYYAKQNGVPVVLSELSQVQLKNSDIATTAGYISMMIPPLTWYMVKNIGAGFSSAYSHFASSGLSSTSQASSGVVDGNYSFSNMQMENVSGYSWGTNSTTSFGQMSRQLGNGAMSTQTRDGSMVWDSGGAMSKLPVDINVGRQIASAQQQMARESDVQAESALHGYNSSVTSAWNSLQQFGTNKGNSASTTTGADNTESSQDSMARSKMWNAVVSNAKANNISNEQSFQNLMDENTRGSVNGEIYGSAKVSGGFEVFGTGGRAEAGGKISINGTASSGSTDSVGQSGRKSEDSRHDISSQAAKDFKEGSDYFTSRKNSTSGNITDNNASSRVDQFAASLSSAKNSYDQYTNSRTRSHEYSEMASRTESMSGQMSENLTQQFANFVQQRSPQNAESILTNTSSPEVAAQREALAREFVKAQVEPKIDGAYQQGRESIGQNMSGVSGGGDRGTVMNDYGHNAGSIDTMTRDAGIKDNVGQSVDTMLSKNKQAHRESQQGIQQKGGEVKKQQSDLENHHKTAGNKFESEYNVRREHQELIPGADSRDELTKKALDFQEKHKR</sequence>
<gene>
    <name evidence="4" type="ORF">RF11_00934</name>
</gene>
<feature type="region of interest" description="Disordered" evidence="1">
    <location>
        <begin position="1025"/>
        <end position="1086"/>
    </location>
</feature>
<dbReference type="Pfam" id="PF06122">
    <property type="entry name" value="TraH"/>
    <property type="match status" value="1"/>
</dbReference>
<name>A0A0C2MF67_THEKT</name>
<evidence type="ECO:0000313" key="4">
    <source>
        <dbReference type="EMBL" id="KII65781.1"/>
    </source>
</evidence>
<feature type="compositionally biased region" description="Basic and acidic residues" evidence="1">
    <location>
        <begin position="1047"/>
        <end position="1068"/>
    </location>
</feature>
<dbReference type="NCBIfam" id="NF010279">
    <property type="entry name" value="PRK13723.1"/>
    <property type="match status" value="1"/>
</dbReference>
<keyword evidence="2" id="KW-0812">Transmembrane</keyword>
<feature type="transmembrane region" description="Helical" evidence="2">
    <location>
        <begin position="739"/>
        <end position="763"/>
    </location>
</feature>
<accession>A0A0C2MF67</accession>
<evidence type="ECO:0000259" key="3">
    <source>
        <dbReference type="Pfam" id="PF07916"/>
    </source>
</evidence>
<dbReference type="InterPro" id="IPR012931">
    <property type="entry name" value="TraG_N_Proteobacteria"/>
</dbReference>
<comment type="caution">
    <text evidence="4">The sequence shown here is derived from an EMBL/GenBank/DDBJ whole genome shotgun (WGS) entry which is preliminary data.</text>
</comment>
<feature type="compositionally biased region" description="Basic and acidic residues" evidence="1">
    <location>
        <begin position="1262"/>
        <end position="1275"/>
    </location>
</feature>
<protein>
    <submittedName>
        <fullName evidence="4">Protein TraG</fullName>
    </submittedName>
</protein>
<feature type="region of interest" description="Disordered" evidence="1">
    <location>
        <begin position="940"/>
        <end position="965"/>
    </location>
</feature>
<keyword evidence="2" id="KW-1133">Transmembrane helix</keyword>
<feature type="region of interest" description="Disordered" evidence="1">
    <location>
        <begin position="1245"/>
        <end position="1318"/>
    </location>
</feature>
<keyword evidence="5" id="KW-1185">Reference proteome</keyword>
<dbReference type="OrthoDB" id="10054649at2759"/>
<feature type="compositionally biased region" description="Basic and acidic residues" evidence="1">
    <location>
        <begin position="1282"/>
        <end position="1318"/>
    </location>
</feature>
<feature type="compositionally biased region" description="Polar residues" evidence="1">
    <location>
        <begin position="1192"/>
        <end position="1201"/>
    </location>
</feature>
<feature type="compositionally biased region" description="Polar residues" evidence="1">
    <location>
        <begin position="1030"/>
        <end position="1046"/>
    </location>
</feature>
<keyword evidence="2" id="KW-0472">Membrane</keyword>
<dbReference type="Proteomes" id="UP000031668">
    <property type="component" value="Unassembled WGS sequence"/>
</dbReference>
<feature type="compositionally biased region" description="Polar residues" evidence="1">
    <location>
        <begin position="940"/>
        <end position="963"/>
    </location>
</feature>
<proteinExistence type="predicted"/>